<feature type="transmembrane region" description="Helical" evidence="1">
    <location>
        <begin position="42"/>
        <end position="61"/>
    </location>
</feature>
<keyword evidence="1" id="KW-1133">Transmembrane helix</keyword>
<comment type="caution">
    <text evidence="2">The sequence shown here is derived from an EMBL/GenBank/DDBJ whole genome shotgun (WGS) entry which is preliminary data.</text>
</comment>
<proteinExistence type="predicted"/>
<feature type="transmembrane region" description="Helical" evidence="1">
    <location>
        <begin position="12"/>
        <end position="36"/>
    </location>
</feature>
<evidence type="ECO:0000313" key="3">
    <source>
        <dbReference type="Proteomes" id="UP000438773"/>
    </source>
</evidence>
<evidence type="ECO:0000256" key="1">
    <source>
        <dbReference type="SAM" id="Phobius"/>
    </source>
</evidence>
<reference evidence="2 3" key="1">
    <citation type="journal article" date="2019" name="Nat. Med.">
        <title>A library of human gut bacterial isolates paired with longitudinal multiomics data enables mechanistic microbiome research.</title>
        <authorList>
            <person name="Poyet M."/>
            <person name="Groussin M."/>
            <person name="Gibbons S.M."/>
            <person name="Avila-Pacheco J."/>
            <person name="Jiang X."/>
            <person name="Kearney S.M."/>
            <person name="Perrotta A.R."/>
            <person name="Berdy B."/>
            <person name="Zhao S."/>
            <person name="Lieberman T.D."/>
            <person name="Swanson P.K."/>
            <person name="Smith M."/>
            <person name="Roesemann S."/>
            <person name="Alexander J.E."/>
            <person name="Rich S.A."/>
            <person name="Livny J."/>
            <person name="Vlamakis H."/>
            <person name="Clish C."/>
            <person name="Bullock K."/>
            <person name="Deik A."/>
            <person name="Scott J."/>
            <person name="Pierce K.A."/>
            <person name="Xavier R.J."/>
            <person name="Alm E.J."/>
        </authorList>
    </citation>
    <scope>NUCLEOTIDE SEQUENCE [LARGE SCALE GENOMIC DNA]</scope>
    <source>
        <strain evidence="2 3">BIOML-A37</strain>
    </source>
</reference>
<accession>A0A6I0JS79</accession>
<keyword evidence="1" id="KW-0812">Transmembrane</keyword>
<organism evidence="2 3">
    <name type="scientific">Bacteroides uniformis</name>
    <dbReference type="NCBI Taxonomy" id="820"/>
    <lineage>
        <taxon>Bacteria</taxon>
        <taxon>Pseudomonadati</taxon>
        <taxon>Bacteroidota</taxon>
        <taxon>Bacteroidia</taxon>
        <taxon>Bacteroidales</taxon>
        <taxon>Bacteroidaceae</taxon>
        <taxon>Bacteroides</taxon>
    </lineage>
</organism>
<dbReference type="AlphaFoldDB" id="A0A6I0JS79"/>
<dbReference type="Proteomes" id="UP000438773">
    <property type="component" value="Unassembled WGS sequence"/>
</dbReference>
<protein>
    <submittedName>
        <fullName evidence="2">Polysaccharide biosynthesis protein</fullName>
    </submittedName>
</protein>
<feature type="non-terminal residue" evidence="2">
    <location>
        <position position="79"/>
    </location>
</feature>
<dbReference type="EMBL" id="WCUQ01000070">
    <property type="protein sequence ID" value="KAB4118895.1"/>
    <property type="molecule type" value="Genomic_DNA"/>
</dbReference>
<sequence>MSEISVTKKDIIWGYLAQFFLVASGLITLPLVLNILSAEEIGMNYLMLTIGSLVSLLDFGFAPQFGRNITYIFSGAQKL</sequence>
<gene>
    <name evidence="2" type="ORF">GAQ75_23030</name>
</gene>
<name>A0A6I0JS79_BACUN</name>
<evidence type="ECO:0000313" key="2">
    <source>
        <dbReference type="EMBL" id="KAB4118895.1"/>
    </source>
</evidence>
<keyword evidence="1" id="KW-0472">Membrane</keyword>